<dbReference type="HOGENOM" id="CLU_069318_1_0_5"/>
<evidence type="ECO:0000313" key="1">
    <source>
        <dbReference type="EMBL" id="ADL00065.1"/>
    </source>
</evidence>
<keyword evidence="1" id="KW-0378">Hydrolase</keyword>
<name>D9QLY1_BRESC</name>
<dbReference type="RefSeq" id="WP_013268168.1">
    <property type="nucleotide sequence ID" value="NC_014375.1"/>
</dbReference>
<dbReference type="Proteomes" id="UP000002696">
    <property type="component" value="Chromosome"/>
</dbReference>
<gene>
    <name evidence="1" type="ordered locus">Bresu_0750</name>
</gene>
<accession>D9QLY1</accession>
<dbReference type="Pfam" id="PF05013">
    <property type="entry name" value="FGase"/>
    <property type="match status" value="1"/>
</dbReference>
<dbReference type="InterPro" id="IPR007709">
    <property type="entry name" value="N-FG_amidohydro"/>
</dbReference>
<proteinExistence type="predicted"/>
<dbReference type="GO" id="GO:0016787">
    <property type="term" value="F:hydrolase activity"/>
    <property type="evidence" value="ECO:0007669"/>
    <property type="project" value="UniProtKB-KW"/>
</dbReference>
<dbReference type="BioCyc" id="BSUB633149:G1GM8-750-MONOMER"/>
<sequence>MTAEPTPEPDVSRPSGDVFDIAWPKEAAGRLIFASPHSGGHSPDDMRPAAGLSPLTLRSAEDVAVDRLIAVGADHGVPVLTARISRAYLDLNRSPSELDPVLIEDVPAAEPTGKVAAGFGVVPRRAGDGTSLYDRRLSLDEAGRRIARVHVPYHAALAGLLTEARDRHGTALLVDWHSMPSRAAGVPTRGQRSVDIILGDRHGAACRSATSRRARALFEAQGWRVGLNAPYAGGYATQHWGRPGAGFEALQVEINRALYLDERTLEPSADYEGFKAALAAVIAGLAGDLGR</sequence>
<dbReference type="InParanoid" id="D9QLY1"/>
<keyword evidence="2" id="KW-1185">Reference proteome</keyword>
<dbReference type="AlphaFoldDB" id="D9QLY1"/>
<organism evidence="1 2">
    <name type="scientific">Brevundimonas subvibrioides (strain ATCC 15264 / DSM 4735 / LMG 14903 / NBRC 16000 / CB 81)</name>
    <name type="common">Caulobacter subvibrioides</name>
    <dbReference type="NCBI Taxonomy" id="633149"/>
    <lineage>
        <taxon>Bacteria</taxon>
        <taxon>Pseudomonadati</taxon>
        <taxon>Pseudomonadota</taxon>
        <taxon>Alphaproteobacteria</taxon>
        <taxon>Caulobacterales</taxon>
        <taxon>Caulobacteraceae</taxon>
        <taxon>Brevundimonas</taxon>
    </lineage>
</organism>
<dbReference type="KEGG" id="bsb:Bresu_0750"/>
<protein>
    <submittedName>
        <fullName evidence="1">N-formylglutamate amidohydrolase</fullName>
    </submittedName>
</protein>
<evidence type="ECO:0000313" key="2">
    <source>
        <dbReference type="Proteomes" id="UP000002696"/>
    </source>
</evidence>
<dbReference type="Gene3D" id="3.40.630.40">
    <property type="entry name" value="Zn-dependent exopeptidases"/>
    <property type="match status" value="1"/>
</dbReference>
<dbReference type="SUPFAM" id="SSF53187">
    <property type="entry name" value="Zn-dependent exopeptidases"/>
    <property type="match status" value="1"/>
</dbReference>
<reference evidence="2" key="1">
    <citation type="journal article" date="2011" name="J. Bacteriol.">
        <title>Genome sequences of eight morphologically diverse alphaproteobacteria.</title>
        <authorList>
            <consortium name="US DOE Joint Genome Institute"/>
            <person name="Brown P.J."/>
            <person name="Kysela D.T."/>
            <person name="Buechlein A."/>
            <person name="Hemmerich C."/>
            <person name="Brun Y.V."/>
        </authorList>
    </citation>
    <scope>NUCLEOTIDE SEQUENCE [LARGE SCALE GENOMIC DNA]</scope>
    <source>
        <strain evidence="2">ATCC 15264 / DSM 4735 / LMG 14903 / NBRC 16000 / CB 81</strain>
    </source>
</reference>
<dbReference type="eggNOG" id="COG3741">
    <property type="taxonomic scope" value="Bacteria"/>
</dbReference>
<dbReference type="STRING" id="633149.Bresu_0750"/>
<dbReference type="EMBL" id="CP002102">
    <property type="protein sequence ID" value="ADL00065.1"/>
    <property type="molecule type" value="Genomic_DNA"/>
</dbReference>